<name>B4K0Q6_DROGR</name>
<keyword evidence="2" id="KW-0539">Nucleus</keyword>
<feature type="domain" description="WHIM2" evidence="5">
    <location>
        <begin position="130"/>
        <end position="169"/>
    </location>
</feature>
<keyword evidence="3" id="KW-0175">Coiled coil</keyword>
<dbReference type="EMBL" id="CH916491">
    <property type="protein sequence ID" value="EDV94236.1"/>
    <property type="molecule type" value="Genomic_DNA"/>
</dbReference>
<evidence type="ECO:0000313" key="6">
    <source>
        <dbReference type="EMBL" id="EDV94236.1"/>
    </source>
</evidence>
<dbReference type="HOGENOM" id="CLU_080252_0_0_1"/>
<feature type="region of interest" description="Disordered" evidence="4">
    <location>
        <begin position="186"/>
        <end position="211"/>
    </location>
</feature>
<dbReference type="STRING" id="7222.B4K0Q6"/>
<evidence type="ECO:0000256" key="2">
    <source>
        <dbReference type="ARBA" id="ARBA00023242"/>
    </source>
</evidence>
<dbReference type="Pfam" id="PF15613">
    <property type="entry name" value="WSD"/>
    <property type="match status" value="1"/>
</dbReference>
<evidence type="ECO:0000256" key="3">
    <source>
        <dbReference type="SAM" id="Coils"/>
    </source>
</evidence>
<organism evidence="7">
    <name type="scientific">Drosophila grimshawi</name>
    <name type="common">Hawaiian fruit fly</name>
    <name type="synonym">Idiomyia grimshawi</name>
    <dbReference type="NCBI Taxonomy" id="7222"/>
    <lineage>
        <taxon>Eukaryota</taxon>
        <taxon>Metazoa</taxon>
        <taxon>Ecdysozoa</taxon>
        <taxon>Arthropoda</taxon>
        <taxon>Hexapoda</taxon>
        <taxon>Insecta</taxon>
        <taxon>Pterygota</taxon>
        <taxon>Neoptera</taxon>
        <taxon>Endopterygota</taxon>
        <taxon>Diptera</taxon>
        <taxon>Brachycera</taxon>
        <taxon>Muscomorpha</taxon>
        <taxon>Ephydroidea</taxon>
        <taxon>Drosophilidae</taxon>
        <taxon>Drosophila</taxon>
        <taxon>Hawaiian Drosophila</taxon>
    </lineage>
</organism>
<dbReference type="Proteomes" id="UP000001070">
    <property type="component" value="Unassembled WGS sequence"/>
</dbReference>
<dbReference type="eggNOG" id="KOG1245">
    <property type="taxonomic scope" value="Eukaryota"/>
</dbReference>
<evidence type="ECO:0000256" key="1">
    <source>
        <dbReference type="ARBA" id="ARBA00004123"/>
    </source>
</evidence>
<protein>
    <submittedName>
        <fullName evidence="6">GH23907</fullName>
    </submittedName>
</protein>
<feature type="compositionally biased region" description="Polar residues" evidence="4">
    <location>
        <begin position="14"/>
        <end position="28"/>
    </location>
</feature>
<dbReference type="InParanoid" id="B4K0Q6"/>
<evidence type="ECO:0000256" key="4">
    <source>
        <dbReference type="SAM" id="MobiDB-lite"/>
    </source>
</evidence>
<dbReference type="OrthoDB" id="784962at2759"/>
<accession>B4K0Q6</accession>
<sequence length="239" mass="26423">MQPMELDADAPLLTINSGNTAAPNSEVSPTKMDKCPVLNGAGITGVAATATATAKKSNTRNSINEDGHTQSHNVSIIEDDLSDLDSEITNLEEDEDNRLSADELQKKLDKIVDALRNSKVALQKGTNQLRAACFGQDRFWRRYWKLPKADGIFIEALESAQNDIGGYQETLESMDDEKHAKLNNEQKMNDKDVPDEEPQSANPTAGAERAAAAAELMEVMMPSWWKPPTRSHRFIRRSI</sequence>
<dbReference type="PhylomeDB" id="B4K0Q6"/>
<dbReference type="InterPro" id="IPR028941">
    <property type="entry name" value="WHIM2_dom"/>
</dbReference>
<evidence type="ECO:0000313" key="7">
    <source>
        <dbReference type="Proteomes" id="UP000001070"/>
    </source>
</evidence>
<feature type="compositionally biased region" description="Low complexity" evidence="4">
    <location>
        <begin position="201"/>
        <end position="211"/>
    </location>
</feature>
<feature type="region of interest" description="Disordered" evidence="4">
    <location>
        <begin position="1"/>
        <end position="30"/>
    </location>
</feature>
<feature type="region of interest" description="Disordered" evidence="4">
    <location>
        <begin position="54"/>
        <end position="73"/>
    </location>
</feature>
<dbReference type="PANTHER" id="PTHR45915:SF2">
    <property type="entry name" value="TOUTATIS, ISOFORM E"/>
    <property type="match status" value="1"/>
</dbReference>
<comment type="subcellular location">
    <subcellularLocation>
        <location evidence="1">Nucleus</location>
    </subcellularLocation>
</comment>
<reference evidence="6 7" key="1">
    <citation type="journal article" date="2007" name="Nature">
        <title>Evolution of genes and genomes on the Drosophila phylogeny.</title>
        <authorList>
            <consortium name="Drosophila 12 Genomes Consortium"/>
            <person name="Clark A.G."/>
            <person name="Eisen M.B."/>
            <person name="Smith D.R."/>
            <person name="Bergman C.M."/>
            <person name="Oliver B."/>
            <person name="Markow T.A."/>
            <person name="Kaufman T.C."/>
            <person name="Kellis M."/>
            <person name="Gelbart W."/>
            <person name="Iyer V.N."/>
            <person name="Pollard D.A."/>
            <person name="Sackton T.B."/>
            <person name="Larracuente A.M."/>
            <person name="Singh N.D."/>
            <person name="Abad J.P."/>
            <person name="Abt D.N."/>
            <person name="Adryan B."/>
            <person name="Aguade M."/>
            <person name="Akashi H."/>
            <person name="Anderson W.W."/>
            <person name="Aquadro C.F."/>
            <person name="Ardell D.H."/>
            <person name="Arguello R."/>
            <person name="Artieri C.G."/>
            <person name="Barbash D.A."/>
            <person name="Barker D."/>
            <person name="Barsanti P."/>
            <person name="Batterham P."/>
            <person name="Batzoglou S."/>
            <person name="Begun D."/>
            <person name="Bhutkar A."/>
            <person name="Blanco E."/>
            <person name="Bosak S.A."/>
            <person name="Bradley R.K."/>
            <person name="Brand A.D."/>
            <person name="Brent M.R."/>
            <person name="Brooks A.N."/>
            <person name="Brown R.H."/>
            <person name="Butlin R.K."/>
            <person name="Caggese C."/>
            <person name="Calvi B.R."/>
            <person name="Bernardo de Carvalho A."/>
            <person name="Caspi A."/>
            <person name="Castrezana S."/>
            <person name="Celniker S.E."/>
            <person name="Chang J.L."/>
            <person name="Chapple C."/>
            <person name="Chatterji S."/>
            <person name="Chinwalla A."/>
            <person name="Civetta A."/>
            <person name="Clifton S.W."/>
            <person name="Comeron J.M."/>
            <person name="Costello J.C."/>
            <person name="Coyne J.A."/>
            <person name="Daub J."/>
            <person name="David R.G."/>
            <person name="Delcher A.L."/>
            <person name="Delehaunty K."/>
            <person name="Do C.B."/>
            <person name="Ebling H."/>
            <person name="Edwards K."/>
            <person name="Eickbush T."/>
            <person name="Evans J.D."/>
            <person name="Filipski A."/>
            <person name="Findeiss S."/>
            <person name="Freyhult E."/>
            <person name="Fulton L."/>
            <person name="Fulton R."/>
            <person name="Garcia A.C."/>
            <person name="Gardiner A."/>
            <person name="Garfield D.A."/>
            <person name="Garvin B.E."/>
            <person name="Gibson G."/>
            <person name="Gilbert D."/>
            <person name="Gnerre S."/>
            <person name="Godfrey J."/>
            <person name="Good R."/>
            <person name="Gotea V."/>
            <person name="Gravely B."/>
            <person name="Greenberg A.J."/>
            <person name="Griffiths-Jones S."/>
            <person name="Gross S."/>
            <person name="Guigo R."/>
            <person name="Gustafson E.A."/>
            <person name="Haerty W."/>
            <person name="Hahn M.W."/>
            <person name="Halligan D.L."/>
            <person name="Halpern A.L."/>
            <person name="Halter G.M."/>
            <person name="Han M.V."/>
            <person name="Heger A."/>
            <person name="Hillier L."/>
            <person name="Hinrichs A.S."/>
            <person name="Holmes I."/>
            <person name="Hoskins R.A."/>
            <person name="Hubisz M.J."/>
            <person name="Hultmark D."/>
            <person name="Huntley M.A."/>
            <person name="Jaffe D.B."/>
            <person name="Jagadeeshan S."/>
            <person name="Jeck W.R."/>
            <person name="Johnson J."/>
            <person name="Jones C.D."/>
            <person name="Jordan W.C."/>
            <person name="Karpen G.H."/>
            <person name="Kataoka E."/>
            <person name="Keightley P.D."/>
            <person name="Kheradpour P."/>
            <person name="Kirkness E.F."/>
            <person name="Koerich L.B."/>
            <person name="Kristiansen K."/>
            <person name="Kudrna D."/>
            <person name="Kulathinal R.J."/>
            <person name="Kumar S."/>
            <person name="Kwok R."/>
            <person name="Lander E."/>
            <person name="Langley C.H."/>
            <person name="Lapoint R."/>
            <person name="Lazzaro B.P."/>
            <person name="Lee S.J."/>
            <person name="Levesque L."/>
            <person name="Li R."/>
            <person name="Lin C.F."/>
            <person name="Lin M.F."/>
            <person name="Lindblad-Toh K."/>
            <person name="Llopart A."/>
            <person name="Long M."/>
            <person name="Low L."/>
            <person name="Lozovsky E."/>
            <person name="Lu J."/>
            <person name="Luo M."/>
            <person name="Machado C.A."/>
            <person name="Makalowski W."/>
            <person name="Marzo M."/>
            <person name="Matsuda M."/>
            <person name="Matzkin L."/>
            <person name="McAllister B."/>
            <person name="McBride C.S."/>
            <person name="McKernan B."/>
            <person name="McKernan K."/>
            <person name="Mendez-Lago M."/>
            <person name="Minx P."/>
            <person name="Mollenhauer M.U."/>
            <person name="Montooth K."/>
            <person name="Mount S.M."/>
            <person name="Mu X."/>
            <person name="Myers E."/>
            <person name="Negre B."/>
            <person name="Newfeld S."/>
            <person name="Nielsen R."/>
            <person name="Noor M.A."/>
            <person name="O'Grady P."/>
            <person name="Pachter L."/>
            <person name="Papaceit M."/>
            <person name="Parisi M.J."/>
            <person name="Parisi M."/>
            <person name="Parts L."/>
            <person name="Pedersen J.S."/>
            <person name="Pesole G."/>
            <person name="Phillippy A.M."/>
            <person name="Ponting C.P."/>
            <person name="Pop M."/>
            <person name="Porcelli D."/>
            <person name="Powell J.R."/>
            <person name="Prohaska S."/>
            <person name="Pruitt K."/>
            <person name="Puig M."/>
            <person name="Quesneville H."/>
            <person name="Ram K.R."/>
            <person name="Rand D."/>
            <person name="Rasmussen M.D."/>
            <person name="Reed L.K."/>
            <person name="Reenan R."/>
            <person name="Reily A."/>
            <person name="Remington K.A."/>
            <person name="Rieger T.T."/>
            <person name="Ritchie M.G."/>
            <person name="Robin C."/>
            <person name="Rogers Y.H."/>
            <person name="Rohde C."/>
            <person name="Rozas J."/>
            <person name="Rubenfield M.J."/>
            <person name="Ruiz A."/>
            <person name="Russo S."/>
            <person name="Salzberg S.L."/>
            <person name="Sanchez-Gracia A."/>
            <person name="Saranga D.J."/>
            <person name="Sato H."/>
            <person name="Schaeffer S.W."/>
            <person name="Schatz M.C."/>
            <person name="Schlenke T."/>
            <person name="Schwartz R."/>
            <person name="Segarra C."/>
            <person name="Singh R.S."/>
            <person name="Sirot L."/>
            <person name="Sirota M."/>
            <person name="Sisneros N.B."/>
            <person name="Smith C.D."/>
            <person name="Smith T.F."/>
            <person name="Spieth J."/>
            <person name="Stage D.E."/>
            <person name="Stark A."/>
            <person name="Stephan W."/>
            <person name="Strausberg R.L."/>
            <person name="Strempel S."/>
            <person name="Sturgill D."/>
            <person name="Sutton G."/>
            <person name="Sutton G.G."/>
            <person name="Tao W."/>
            <person name="Teichmann S."/>
            <person name="Tobari Y.N."/>
            <person name="Tomimura Y."/>
            <person name="Tsolas J.M."/>
            <person name="Valente V.L."/>
            <person name="Venter E."/>
            <person name="Venter J.C."/>
            <person name="Vicario S."/>
            <person name="Vieira F.G."/>
            <person name="Vilella A.J."/>
            <person name="Villasante A."/>
            <person name="Walenz B."/>
            <person name="Wang J."/>
            <person name="Wasserman M."/>
            <person name="Watts T."/>
            <person name="Wilson D."/>
            <person name="Wilson R.K."/>
            <person name="Wing R.A."/>
            <person name="Wolfner M.F."/>
            <person name="Wong A."/>
            <person name="Wong G.K."/>
            <person name="Wu C.I."/>
            <person name="Wu G."/>
            <person name="Yamamoto D."/>
            <person name="Yang H.P."/>
            <person name="Yang S.P."/>
            <person name="Yorke J.A."/>
            <person name="Yoshida K."/>
            <person name="Zdobnov E."/>
            <person name="Zhang P."/>
            <person name="Zhang Y."/>
            <person name="Zimin A.V."/>
            <person name="Baldwin J."/>
            <person name="Abdouelleil A."/>
            <person name="Abdulkadir J."/>
            <person name="Abebe A."/>
            <person name="Abera B."/>
            <person name="Abreu J."/>
            <person name="Acer S.C."/>
            <person name="Aftuck L."/>
            <person name="Alexander A."/>
            <person name="An P."/>
            <person name="Anderson E."/>
            <person name="Anderson S."/>
            <person name="Arachi H."/>
            <person name="Azer M."/>
            <person name="Bachantsang P."/>
            <person name="Barry A."/>
            <person name="Bayul T."/>
            <person name="Berlin A."/>
            <person name="Bessette D."/>
            <person name="Bloom T."/>
            <person name="Blye J."/>
            <person name="Boguslavskiy L."/>
            <person name="Bonnet C."/>
            <person name="Boukhgalter B."/>
            <person name="Bourzgui I."/>
            <person name="Brown A."/>
            <person name="Cahill P."/>
            <person name="Channer S."/>
            <person name="Cheshatsang Y."/>
            <person name="Chuda L."/>
            <person name="Citroen M."/>
            <person name="Collymore A."/>
            <person name="Cooke P."/>
            <person name="Costello M."/>
            <person name="D'Aco K."/>
            <person name="Daza R."/>
            <person name="De Haan G."/>
            <person name="DeGray S."/>
            <person name="DeMaso C."/>
            <person name="Dhargay N."/>
            <person name="Dooley K."/>
            <person name="Dooley E."/>
            <person name="Doricent M."/>
            <person name="Dorje P."/>
            <person name="Dorjee K."/>
            <person name="Dupes A."/>
            <person name="Elong R."/>
            <person name="Falk J."/>
            <person name="Farina A."/>
            <person name="Faro S."/>
            <person name="Ferguson D."/>
            <person name="Fisher S."/>
            <person name="Foley C.D."/>
            <person name="Franke A."/>
            <person name="Friedrich D."/>
            <person name="Gadbois L."/>
            <person name="Gearin G."/>
            <person name="Gearin C.R."/>
            <person name="Giannoukos G."/>
            <person name="Goode T."/>
            <person name="Graham J."/>
            <person name="Grandbois E."/>
            <person name="Grewal S."/>
            <person name="Gyaltsen K."/>
            <person name="Hafez N."/>
            <person name="Hagos B."/>
            <person name="Hall J."/>
            <person name="Henson C."/>
            <person name="Hollinger A."/>
            <person name="Honan T."/>
            <person name="Huard M.D."/>
            <person name="Hughes L."/>
            <person name="Hurhula B."/>
            <person name="Husby M.E."/>
            <person name="Kamat A."/>
            <person name="Kanga B."/>
            <person name="Kashin S."/>
            <person name="Khazanovich D."/>
            <person name="Kisner P."/>
            <person name="Lance K."/>
            <person name="Lara M."/>
            <person name="Lee W."/>
            <person name="Lennon N."/>
            <person name="Letendre F."/>
            <person name="LeVine R."/>
            <person name="Lipovsky A."/>
            <person name="Liu X."/>
            <person name="Liu J."/>
            <person name="Liu S."/>
            <person name="Lokyitsang T."/>
            <person name="Lokyitsang Y."/>
            <person name="Lubonja R."/>
            <person name="Lui A."/>
            <person name="MacDonald P."/>
            <person name="Magnisalis V."/>
            <person name="Maru K."/>
            <person name="Matthews C."/>
            <person name="McCusker W."/>
            <person name="McDonough S."/>
            <person name="Mehta T."/>
            <person name="Meldrim J."/>
            <person name="Meneus L."/>
            <person name="Mihai O."/>
            <person name="Mihalev A."/>
            <person name="Mihova T."/>
            <person name="Mittelman R."/>
            <person name="Mlenga V."/>
            <person name="Montmayeur A."/>
            <person name="Mulrain L."/>
            <person name="Navidi A."/>
            <person name="Naylor J."/>
            <person name="Negash T."/>
            <person name="Nguyen T."/>
            <person name="Nguyen N."/>
            <person name="Nicol R."/>
            <person name="Norbu C."/>
            <person name="Norbu N."/>
            <person name="Novod N."/>
            <person name="O'Neill B."/>
            <person name="Osman S."/>
            <person name="Markiewicz E."/>
            <person name="Oyono O.L."/>
            <person name="Patti C."/>
            <person name="Phunkhang P."/>
            <person name="Pierre F."/>
            <person name="Priest M."/>
            <person name="Raghuraman S."/>
            <person name="Rege F."/>
            <person name="Reyes R."/>
            <person name="Rise C."/>
            <person name="Rogov P."/>
            <person name="Ross K."/>
            <person name="Ryan E."/>
            <person name="Settipalli S."/>
            <person name="Shea T."/>
            <person name="Sherpa N."/>
            <person name="Shi L."/>
            <person name="Shih D."/>
            <person name="Sparrow T."/>
            <person name="Spaulding J."/>
            <person name="Stalker J."/>
            <person name="Stange-Thomann N."/>
            <person name="Stavropoulos S."/>
            <person name="Stone C."/>
            <person name="Strader C."/>
            <person name="Tesfaye S."/>
            <person name="Thomson T."/>
            <person name="Thoulutsang Y."/>
            <person name="Thoulutsang D."/>
            <person name="Topham K."/>
            <person name="Topping I."/>
            <person name="Tsamla T."/>
            <person name="Vassiliev H."/>
            <person name="Vo A."/>
            <person name="Wangchuk T."/>
            <person name="Wangdi T."/>
            <person name="Weiand M."/>
            <person name="Wilkinson J."/>
            <person name="Wilson A."/>
            <person name="Yadav S."/>
            <person name="Young G."/>
            <person name="Yu Q."/>
            <person name="Zembek L."/>
            <person name="Zhong D."/>
            <person name="Zimmer A."/>
            <person name="Zwirko Z."/>
            <person name="Jaffe D.B."/>
            <person name="Alvarez P."/>
            <person name="Brockman W."/>
            <person name="Butler J."/>
            <person name="Chin C."/>
            <person name="Gnerre S."/>
            <person name="Grabherr M."/>
            <person name="Kleber M."/>
            <person name="Mauceli E."/>
            <person name="MacCallum I."/>
        </authorList>
    </citation>
    <scope>NUCLEOTIDE SEQUENCE [LARGE SCALE GENOMIC DNA]</scope>
    <source>
        <strain evidence="7">Tucson 15287-2541.00</strain>
    </source>
</reference>
<dbReference type="PANTHER" id="PTHR45915">
    <property type="entry name" value="TRANSCRIPTION INTERMEDIARY FACTOR"/>
    <property type="match status" value="1"/>
</dbReference>
<dbReference type="AlphaFoldDB" id="B4K0Q6"/>
<dbReference type="GO" id="GO:0005634">
    <property type="term" value="C:nucleus"/>
    <property type="evidence" value="ECO:0007669"/>
    <property type="project" value="UniProtKB-SubCell"/>
</dbReference>
<keyword evidence="7" id="KW-1185">Reference proteome</keyword>
<feature type="coiled-coil region" evidence="3">
    <location>
        <begin position="74"/>
        <end position="121"/>
    </location>
</feature>
<gene>
    <name evidence="6" type="primary">Dgri\GH23907</name>
    <name evidence="6" type="ORF">Dgri_GH23907</name>
</gene>
<evidence type="ECO:0000259" key="5">
    <source>
        <dbReference type="Pfam" id="PF15613"/>
    </source>
</evidence>
<proteinExistence type="predicted"/>
<dbReference type="GO" id="GO:0000785">
    <property type="term" value="C:chromatin"/>
    <property type="evidence" value="ECO:0007669"/>
    <property type="project" value="TreeGrafter"/>
</dbReference>